<organism evidence="2">
    <name type="scientific">Perkinsus marinus (strain ATCC 50983 / TXsc)</name>
    <dbReference type="NCBI Taxonomy" id="423536"/>
    <lineage>
        <taxon>Eukaryota</taxon>
        <taxon>Sar</taxon>
        <taxon>Alveolata</taxon>
        <taxon>Perkinsozoa</taxon>
        <taxon>Perkinsea</taxon>
        <taxon>Perkinsida</taxon>
        <taxon>Perkinsidae</taxon>
        <taxon>Perkinsus</taxon>
    </lineage>
</organism>
<keyword evidence="2" id="KW-1185">Reference proteome</keyword>
<dbReference type="Proteomes" id="UP000007800">
    <property type="component" value="Unassembled WGS sequence"/>
</dbReference>
<dbReference type="GeneID" id="9058859"/>
<dbReference type="RefSeq" id="XP_002788229.1">
    <property type="nucleotide sequence ID" value="XM_002788183.1"/>
</dbReference>
<evidence type="ECO:0000313" key="1">
    <source>
        <dbReference type="EMBL" id="EER20025.1"/>
    </source>
</evidence>
<accession>C5K5Z5</accession>
<name>C5K5Z5_PERM5</name>
<dbReference type="AlphaFoldDB" id="C5K5Z5"/>
<protein>
    <submittedName>
        <fullName evidence="1">Uncharacterized protein</fullName>
    </submittedName>
</protein>
<evidence type="ECO:0000313" key="2">
    <source>
        <dbReference type="Proteomes" id="UP000007800"/>
    </source>
</evidence>
<dbReference type="InParanoid" id="C5K5Z5"/>
<gene>
    <name evidence="1" type="ORF">Pmar_PMAR007286</name>
</gene>
<proteinExistence type="predicted"/>
<sequence>MLSELEAMVFIAQIKLRECVCQGNEVSFCTRYGVPDCTCRIRVYHGENGDNEDRPHCSILMKAFSSDLIDSVYPVEYRRDSILFQESLKFYLDLWCVGYPYRYQCDRGDYVCERYIFVILGLLGEGRSSRHKRKND</sequence>
<reference evidence="1 2" key="1">
    <citation type="submission" date="2008-07" db="EMBL/GenBank/DDBJ databases">
        <authorList>
            <person name="El-Sayed N."/>
            <person name="Caler E."/>
            <person name="Inman J."/>
            <person name="Amedeo P."/>
            <person name="Hass B."/>
            <person name="Wortman J."/>
        </authorList>
    </citation>
    <scope>NUCLEOTIDE SEQUENCE [LARGE SCALE GENOMIC DNA]</scope>
    <source>
        <strain evidence="2">ATCC 50983 / TXsc</strain>
    </source>
</reference>
<dbReference type="EMBL" id="GG670840">
    <property type="protein sequence ID" value="EER20025.1"/>
    <property type="molecule type" value="Genomic_DNA"/>
</dbReference>